<dbReference type="InterPro" id="IPR027523">
    <property type="entry name" value="CLU_prot"/>
</dbReference>
<evidence type="ECO:0000259" key="1">
    <source>
        <dbReference type="Pfam" id="PF12807"/>
    </source>
</evidence>
<sequence>MITRASKRILRGLLREIPITYVPHCISHFLNCLLGTEFNPNPQPLTPELIIGSENPQYSYLSLTPATLIPQIREIILIRFRYRIEEDFVNTEVRKLPLLREICLRLGIQLSAQGYHFVKKKSKKRPTTFVPDDIVNLIPTVKQATPKYSFAEETFEAGKLTIAQGNRDLGIDLMLQSLALHEQSYGFLHPATAKCYSALAMYFYHHEDIEIAIDFQKKAVVVLERTCGIDSVDAVHRLFENAIGHTELGLRYMKHAMYYWEVIYGQLHPDGATADHNVGIMLQNMKDFEGSIKFFERAKDTNEIIFGKYNFVTGESYHLLAKALAFAGDYKAALNAEKCAYNIFIKVFGPEHPRTKETEILLNDLTSNAVQNIRTSSHHLNVTTNSLKKKKWTKK</sequence>
<accession>A0A9N8VWL1</accession>
<protein>
    <submittedName>
        <fullName evidence="2">11170_t:CDS:1</fullName>
    </submittedName>
</protein>
<feature type="domain" description="CLU central" evidence="1">
    <location>
        <begin position="1"/>
        <end position="117"/>
    </location>
</feature>
<dbReference type="GO" id="GO:0048312">
    <property type="term" value="P:intracellular distribution of mitochondria"/>
    <property type="evidence" value="ECO:0007669"/>
    <property type="project" value="TreeGrafter"/>
</dbReference>
<dbReference type="PANTHER" id="PTHR12601">
    <property type="entry name" value="EUKARYOTIC TRANSLATION INITIATION FACTOR 3 SUBUNIT EIF-3"/>
    <property type="match status" value="1"/>
</dbReference>
<dbReference type="AlphaFoldDB" id="A0A9N8VWL1"/>
<dbReference type="Gene3D" id="1.25.40.10">
    <property type="entry name" value="Tetratricopeptide repeat domain"/>
    <property type="match status" value="2"/>
</dbReference>
<dbReference type="EMBL" id="CAJVPK010000183">
    <property type="protein sequence ID" value="CAG8468907.1"/>
    <property type="molecule type" value="Genomic_DNA"/>
</dbReference>
<dbReference type="OrthoDB" id="1414216at2759"/>
<evidence type="ECO:0000313" key="3">
    <source>
        <dbReference type="Proteomes" id="UP000789706"/>
    </source>
</evidence>
<dbReference type="SUPFAM" id="SSF48452">
    <property type="entry name" value="TPR-like"/>
    <property type="match status" value="2"/>
</dbReference>
<dbReference type="PANTHER" id="PTHR12601:SF6">
    <property type="entry name" value="CLUSTERED MITOCHONDRIA PROTEIN HOMOLOG"/>
    <property type="match status" value="1"/>
</dbReference>
<reference evidence="2" key="1">
    <citation type="submission" date="2021-06" db="EMBL/GenBank/DDBJ databases">
        <authorList>
            <person name="Kallberg Y."/>
            <person name="Tangrot J."/>
            <person name="Rosling A."/>
        </authorList>
    </citation>
    <scope>NUCLEOTIDE SEQUENCE</scope>
    <source>
        <strain evidence="2">AZ414A</strain>
    </source>
</reference>
<dbReference type="InterPro" id="IPR011990">
    <property type="entry name" value="TPR-like_helical_dom_sf"/>
</dbReference>
<gene>
    <name evidence="2" type="ORF">DEBURN_LOCUS3061</name>
</gene>
<evidence type="ECO:0000313" key="2">
    <source>
        <dbReference type="EMBL" id="CAG8468907.1"/>
    </source>
</evidence>
<dbReference type="InterPro" id="IPR033646">
    <property type="entry name" value="CLU-central"/>
</dbReference>
<comment type="caution">
    <text evidence="2">The sequence shown here is derived from an EMBL/GenBank/DDBJ whole genome shotgun (WGS) entry which is preliminary data.</text>
</comment>
<dbReference type="GO" id="GO:0005737">
    <property type="term" value="C:cytoplasm"/>
    <property type="evidence" value="ECO:0007669"/>
    <property type="project" value="TreeGrafter"/>
</dbReference>
<dbReference type="Proteomes" id="UP000789706">
    <property type="component" value="Unassembled WGS sequence"/>
</dbReference>
<keyword evidence="3" id="KW-1185">Reference proteome</keyword>
<name>A0A9N8VWL1_9GLOM</name>
<proteinExistence type="predicted"/>
<dbReference type="Pfam" id="PF12807">
    <property type="entry name" value="eIF3_p135"/>
    <property type="match status" value="1"/>
</dbReference>
<dbReference type="Pfam" id="PF13424">
    <property type="entry name" value="TPR_12"/>
    <property type="match status" value="2"/>
</dbReference>
<dbReference type="CDD" id="cd15466">
    <property type="entry name" value="CLU-central"/>
    <property type="match status" value="1"/>
</dbReference>
<dbReference type="GO" id="GO:0003729">
    <property type="term" value="F:mRNA binding"/>
    <property type="evidence" value="ECO:0007669"/>
    <property type="project" value="TreeGrafter"/>
</dbReference>
<organism evidence="2 3">
    <name type="scientific">Diversispora eburnea</name>
    <dbReference type="NCBI Taxonomy" id="1213867"/>
    <lineage>
        <taxon>Eukaryota</taxon>
        <taxon>Fungi</taxon>
        <taxon>Fungi incertae sedis</taxon>
        <taxon>Mucoromycota</taxon>
        <taxon>Glomeromycotina</taxon>
        <taxon>Glomeromycetes</taxon>
        <taxon>Diversisporales</taxon>
        <taxon>Diversisporaceae</taxon>
        <taxon>Diversispora</taxon>
    </lineage>
</organism>